<name>A0ABP6ZHW9_9ACTN</name>
<dbReference type="Proteomes" id="UP001500630">
    <property type="component" value="Unassembled WGS sequence"/>
</dbReference>
<dbReference type="EMBL" id="BAABDQ010000046">
    <property type="protein sequence ID" value="GAA3610303.1"/>
    <property type="molecule type" value="Genomic_DNA"/>
</dbReference>
<dbReference type="SUPFAM" id="SSF56300">
    <property type="entry name" value="Metallo-dependent phosphatases"/>
    <property type="match status" value="1"/>
</dbReference>
<evidence type="ECO:0000313" key="2">
    <source>
        <dbReference type="Proteomes" id="UP001500630"/>
    </source>
</evidence>
<keyword evidence="2" id="KW-1185">Reference proteome</keyword>
<gene>
    <name evidence="1" type="ORF">GCM10022419_114130</name>
</gene>
<accession>A0ABP6ZHW9</accession>
<evidence type="ECO:0008006" key="3">
    <source>
        <dbReference type="Google" id="ProtNLM"/>
    </source>
</evidence>
<proteinExistence type="predicted"/>
<sequence>MSGTGTGVERMLRSERERQPTVWLDAGDLTVGPGAQLLGERPWQEVAGLPLVAAAAGNHDFDEGVTALTEAARRLPFPLLCANADAGLPGHVLYTFADLPVVPFGPAPGRP</sequence>
<protein>
    <recommendedName>
        <fullName evidence="3">Calcineurin-like phosphoesterase domain-containing protein</fullName>
    </recommendedName>
</protein>
<reference evidence="2" key="1">
    <citation type="journal article" date="2019" name="Int. J. Syst. Evol. Microbiol.">
        <title>The Global Catalogue of Microorganisms (GCM) 10K type strain sequencing project: providing services to taxonomists for standard genome sequencing and annotation.</title>
        <authorList>
            <consortium name="The Broad Institute Genomics Platform"/>
            <consortium name="The Broad Institute Genome Sequencing Center for Infectious Disease"/>
            <person name="Wu L."/>
            <person name="Ma J."/>
        </authorList>
    </citation>
    <scope>NUCLEOTIDE SEQUENCE [LARGE SCALE GENOMIC DNA]</scope>
    <source>
        <strain evidence="2">JCM 17326</strain>
    </source>
</reference>
<evidence type="ECO:0000313" key="1">
    <source>
        <dbReference type="EMBL" id="GAA3610303.1"/>
    </source>
</evidence>
<comment type="caution">
    <text evidence="1">The sequence shown here is derived from an EMBL/GenBank/DDBJ whole genome shotgun (WGS) entry which is preliminary data.</text>
</comment>
<dbReference type="InterPro" id="IPR029052">
    <property type="entry name" value="Metallo-depent_PP-like"/>
</dbReference>
<dbReference type="Gene3D" id="3.60.21.10">
    <property type="match status" value="1"/>
</dbReference>
<organism evidence="1 2">
    <name type="scientific">Nonomuraea rosea</name>
    <dbReference type="NCBI Taxonomy" id="638574"/>
    <lineage>
        <taxon>Bacteria</taxon>
        <taxon>Bacillati</taxon>
        <taxon>Actinomycetota</taxon>
        <taxon>Actinomycetes</taxon>
        <taxon>Streptosporangiales</taxon>
        <taxon>Streptosporangiaceae</taxon>
        <taxon>Nonomuraea</taxon>
    </lineage>
</organism>